<dbReference type="OrthoDB" id="187462at2759"/>
<dbReference type="SUPFAM" id="SSF56112">
    <property type="entry name" value="Protein kinase-like (PK-like)"/>
    <property type="match status" value="2"/>
</dbReference>
<comment type="catalytic activity">
    <reaction evidence="11">
        <text>L-threonyl-[protein] + ATP = O-phospho-L-threonyl-[protein] + ADP + H(+)</text>
        <dbReference type="Rhea" id="RHEA:46608"/>
        <dbReference type="Rhea" id="RHEA-COMP:11060"/>
        <dbReference type="Rhea" id="RHEA-COMP:11605"/>
        <dbReference type="ChEBI" id="CHEBI:15378"/>
        <dbReference type="ChEBI" id="CHEBI:30013"/>
        <dbReference type="ChEBI" id="CHEBI:30616"/>
        <dbReference type="ChEBI" id="CHEBI:61977"/>
        <dbReference type="ChEBI" id="CHEBI:456216"/>
        <dbReference type="EC" id="2.7.11.1"/>
    </reaction>
</comment>
<keyword evidence="9" id="KW-1133">Transmembrane helix</keyword>
<keyword evidence="4" id="KW-0808">Transferase</keyword>
<comment type="catalytic activity">
    <reaction evidence="12">
        <text>L-seryl-[protein] + ATP = O-phospho-L-seryl-[protein] + ADP + H(+)</text>
        <dbReference type="Rhea" id="RHEA:17989"/>
        <dbReference type="Rhea" id="RHEA-COMP:9863"/>
        <dbReference type="Rhea" id="RHEA-COMP:11604"/>
        <dbReference type="ChEBI" id="CHEBI:15378"/>
        <dbReference type="ChEBI" id="CHEBI:29999"/>
        <dbReference type="ChEBI" id="CHEBI:30616"/>
        <dbReference type="ChEBI" id="CHEBI:83421"/>
        <dbReference type="ChEBI" id="CHEBI:456216"/>
        <dbReference type="EC" id="2.7.11.1"/>
    </reaction>
</comment>
<evidence type="ECO:0000256" key="1">
    <source>
        <dbReference type="ARBA" id="ARBA00004167"/>
    </source>
</evidence>
<evidence type="ECO:0000313" key="13">
    <source>
        <dbReference type="EMBL" id="KAE8038354.1"/>
    </source>
</evidence>
<comment type="subcellular location">
    <subcellularLocation>
        <location evidence="1">Membrane</location>
        <topology evidence="1">Single-pass membrane protein</topology>
    </subcellularLocation>
</comment>
<evidence type="ECO:0000256" key="6">
    <source>
        <dbReference type="ARBA" id="ARBA00022741"/>
    </source>
</evidence>
<evidence type="ECO:0000256" key="5">
    <source>
        <dbReference type="ARBA" id="ARBA00022692"/>
    </source>
</evidence>
<dbReference type="GO" id="GO:0016020">
    <property type="term" value="C:membrane"/>
    <property type="evidence" value="ECO:0007669"/>
    <property type="project" value="UniProtKB-SubCell"/>
</dbReference>
<dbReference type="AlphaFoldDB" id="A0A660KRC6"/>
<dbReference type="PANTHER" id="PTHR47984:SF10">
    <property type="entry name" value="PROTEIN KINASE SUPERFAMILY PROTEIN"/>
    <property type="match status" value="1"/>
</dbReference>
<evidence type="ECO:0000256" key="10">
    <source>
        <dbReference type="ARBA" id="ARBA00023136"/>
    </source>
</evidence>
<keyword evidence="5" id="KW-0812">Transmembrane</keyword>
<keyword evidence="3" id="KW-0597">Phosphoprotein</keyword>
<evidence type="ECO:0000256" key="7">
    <source>
        <dbReference type="ARBA" id="ARBA00022777"/>
    </source>
</evidence>
<evidence type="ECO:0000256" key="11">
    <source>
        <dbReference type="ARBA" id="ARBA00047899"/>
    </source>
</evidence>
<dbReference type="EC" id="2.7.11.1" evidence="2"/>
<organism evidence="13 14">
    <name type="scientific">Carpinus fangiana</name>
    <dbReference type="NCBI Taxonomy" id="176857"/>
    <lineage>
        <taxon>Eukaryota</taxon>
        <taxon>Viridiplantae</taxon>
        <taxon>Streptophyta</taxon>
        <taxon>Embryophyta</taxon>
        <taxon>Tracheophyta</taxon>
        <taxon>Spermatophyta</taxon>
        <taxon>Magnoliopsida</taxon>
        <taxon>eudicotyledons</taxon>
        <taxon>Gunneridae</taxon>
        <taxon>Pentapetalae</taxon>
        <taxon>rosids</taxon>
        <taxon>fabids</taxon>
        <taxon>Fagales</taxon>
        <taxon>Betulaceae</taxon>
        <taxon>Carpinus</taxon>
    </lineage>
</organism>
<sequence>MSWEHLAPEYASTDMLNKRSHAYGFGILMMEIIFGRNRIDYSCFLEEILMHRSSQKWDKLYIFLKLKTPHPIQSNMLTMFLSHGASLPGSHLAYTGRKVHNMGDVDPDHLWVEHRRRYARYKSLKISPIFESSYVASEYASTCTLNKRSNEYSFGILMMEIISGRNPIDYSRSLEETQMHGSGQKWDKLCIFFKLKTPHLIQRSSFNPAQNSFQIQC</sequence>
<dbReference type="GO" id="GO:0005524">
    <property type="term" value="F:ATP binding"/>
    <property type="evidence" value="ECO:0007669"/>
    <property type="project" value="UniProtKB-KW"/>
</dbReference>
<dbReference type="GO" id="GO:0004674">
    <property type="term" value="F:protein serine/threonine kinase activity"/>
    <property type="evidence" value="ECO:0007669"/>
    <property type="project" value="UniProtKB-EC"/>
</dbReference>
<name>A0A660KRC6_9ROSI</name>
<evidence type="ECO:0000256" key="2">
    <source>
        <dbReference type="ARBA" id="ARBA00012513"/>
    </source>
</evidence>
<dbReference type="InterPro" id="IPR052232">
    <property type="entry name" value="RLK_Ser/Thr-Kinase"/>
</dbReference>
<reference evidence="13 14" key="1">
    <citation type="submission" date="2019-06" db="EMBL/GenBank/DDBJ databases">
        <title>A chromosomal-level reference genome of Carpinus fangiana (Coryloideae, Betulaceae).</title>
        <authorList>
            <person name="Yang X."/>
            <person name="Wang Z."/>
            <person name="Zhang L."/>
            <person name="Hao G."/>
            <person name="Liu J."/>
            <person name="Yang Y."/>
        </authorList>
    </citation>
    <scope>NUCLEOTIDE SEQUENCE [LARGE SCALE GENOMIC DNA]</scope>
    <source>
        <strain evidence="13">Cfa_2016G</strain>
        <tissue evidence="13">Leaf</tissue>
    </source>
</reference>
<accession>A0A660KRC6</accession>
<dbReference type="Gene3D" id="1.10.510.10">
    <property type="entry name" value="Transferase(Phosphotransferase) domain 1"/>
    <property type="match status" value="1"/>
</dbReference>
<proteinExistence type="predicted"/>
<keyword evidence="7" id="KW-0418">Kinase</keyword>
<evidence type="ECO:0000256" key="4">
    <source>
        <dbReference type="ARBA" id="ARBA00022679"/>
    </source>
</evidence>
<dbReference type="PANTHER" id="PTHR47984">
    <property type="entry name" value="OS01G0323000 PROTEIN"/>
    <property type="match status" value="1"/>
</dbReference>
<dbReference type="Proteomes" id="UP000327013">
    <property type="component" value="Chromosome 4"/>
</dbReference>
<protein>
    <recommendedName>
        <fullName evidence="2">non-specific serine/threonine protein kinase</fullName>
        <ecNumber evidence="2">2.7.11.1</ecNumber>
    </recommendedName>
</protein>
<dbReference type="EMBL" id="CM017324">
    <property type="protein sequence ID" value="KAE8038354.1"/>
    <property type="molecule type" value="Genomic_DNA"/>
</dbReference>
<evidence type="ECO:0000256" key="9">
    <source>
        <dbReference type="ARBA" id="ARBA00022989"/>
    </source>
</evidence>
<evidence type="ECO:0000256" key="8">
    <source>
        <dbReference type="ARBA" id="ARBA00022840"/>
    </source>
</evidence>
<keyword evidence="14" id="KW-1185">Reference proteome</keyword>
<keyword evidence="6" id="KW-0547">Nucleotide-binding</keyword>
<evidence type="ECO:0000256" key="3">
    <source>
        <dbReference type="ARBA" id="ARBA00022553"/>
    </source>
</evidence>
<keyword evidence="8" id="KW-0067">ATP-binding</keyword>
<evidence type="ECO:0000313" key="14">
    <source>
        <dbReference type="Proteomes" id="UP000327013"/>
    </source>
</evidence>
<dbReference type="InterPro" id="IPR011009">
    <property type="entry name" value="Kinase-like_dom_sf"/>
</dbReference>
<evidence type="ECO:0000256" key="12">
    <source>
        <dbReference type="ARBA" id="ARBA00048679"/>
    </source>
</evidence>
<gene>
    <name evidence="13" type="ORF">FH972_010876</name>
</gene>
<keyword evidence="10" id="KW-0472">Membrane</keyword>